<organism evidence="4 5">
    <name type="scientific">Amycolatopsis orientalis</name>
    <name type="common">Nocardia orientalis</name>
    <dbReference type="NCBI Taxonomy" id="31958"/>
    <lineage>
        <taxon>Bacteria</taxon>
        <taxon>Bacillati</taxon>
        <taxon>Actinomycetota</taxon>
        <taxon>Actinomycetes</taxon>
        <taxon>Pseudonocardiales</taxon>
        <taxon>Pseudonocardiaceae</taxon>
        <taxon>Amycolatopsis</taxon>
    </lineage>
</organism>
<feature type="compositionally biased region" description="Low complexity" evidence="1">
    <location>
        <begin position="160"/>
        <end position="170"/>
    </location>
</feature>
<sequence>MRKTTIWQTTRKALTVSALAAMVTGGAFLTGGTASAATTLANACSGTVNGGIGDTVAITGTSVKELVRAGAREAGTLALYDVAANDIAKVNTISVGTVPNAAGGSVAGKAIGAAVRQAVKDTKSWGLGLNPEKTLDSIEHKVAGSCGLTTVATNYVAPALPTPGTTAPQQGGTGGGTNGAPAAPNLLPGGNGNGTGYAPPRDYGNLPVAQPGVAVAPGVRYPANSPLPGEGGPQYGLPGADGQAGQGADVRNAGNAEALATDGLPGGDVQLPMLLAVLVLAGVTAALVRTWVLRRVS</sequence>
<feature type="region of interest" description="Disordered" evidence="1">
    <location>
        <begin position="160"/>
        <end position="204"/>
    </location>
</feature>
<keyword evidence="5" id="KW-1185">Reference proteome</keyword>
<dbReference type="EMBL" id="CP016174">
    <property type="protein sequence ID" value="ANN14261.1"/>
    <property type="molecule type" value="Genomic_DNA"/>
</dbReference>
<dbReference type="eggNOG" id="ENOG5033UWW">
    <property type="taxonomic scope" value="Bacteria"/>
</dbReference>
<evidence type="ECO:0000313" key="4">
    <source>
        <dbReference type="EMBL" id="ANN14261.1"/>
    </source>
</evidence>
<feature type="compositionally biased region" description="Low complexity" evidence="1">
    <location>
        <begin position="179"/>
        <end position="188"/>
    </location>
</feature>
<keyword evidence="2" id="KW-0472">Membrane</keyword>
<protein>
    <submittedName>
        <fullName evidence="4">Uncharacterized protein</fullName>
    </submittedName>
</protein>
<evidence type="ECO:0000256" key="2">
    <source>
        <dbReference type="SAM" id="Phobius"/>
    </source>
</evidence>
<dbReference type="KEGG" id="aori:SD37_00390"/>
<evidence type="ECO:0000313" key="5">
    <source>
        <dbReference type="Proteomes" id="UP000093695"/>
    </source>
</evidence>
<keyword evidence="3" id="KW-0732">Signal</keyword>
<feature type="region of interest" description="Disordered" evidence="1">
    <location>
        <begin position="220"/>
        <end position="249"/>
    </location>
</feature>
<keyword evidence="2" id="KW-0812">Transmembrane</keyword>
<evidence type="ECO:0000256" key="3">
    <source>
        <dbReference type="SAM" id="SignalP"/>
    </source>
</evidence>
<dbReference type="AlphaFoldDB" id="A0A193BPY5"/>
<accession>A0A193BPY5</accession>
<dbReference type="RefSeq" id="WP_044849472.1">
    <property type="nucleotide sequence ID" value="NZ_CP016174.1"/>
</dbReference>
<feature type="signal peptide" evidence="3">
    <location>
        <begin position="1"/>
        <end position="36"/>
    </location>
</feature>
<feature type="chain" id="PRO_5008255889" evidence="3">
    <location>
        <begin position="37"/>
        <end position="297"/>
    </location>
</feature>
<feature type="compositionally biased region" description="Low complexity" evidence="1">
    <location>
        <begin position="240"/>
        <end position="249"/>
    </location>
</feature>
<evidence type="ECO:0000256" key="1">
    <source>
        <dbReference type="SAM" id="MobiDB-lite"/>
    </source>
</evidence>
<dbReference type="Proteomes" id="UP000093695">
    <property type="component" value="Chromosome"/>
</dbReference>
<name>A0A193BPY5_AMYOR</name>
<reference evidence="4 5" key="1">
    <citation type="journal article" date="2015" name="Genome Announc.">
        <title>Draft Genome Sequence of Norvancomycin-Producing Strain Amycolatopsis orientalis CPCC200066.</title>
        <authorList>
            <person name="Lei X."/>
            <person name="Yuan F."/>
            <person name="Shi Y."/>
            <person name="Li X."/>
            <person name="Wang L."/>
            <person name="Hong B."/>
        </authorList>
    </citation>
    <scope>NUCLEOTIDE SEQUENCE [LARGE SCALE GENOMIC DNA]</scope>
    <source>
        <strain evidence="4 5">B-37</strain>
    </source>
</reference>
<dbReference type="STRING" id="31958.SD37_00390"/>
<gene>
    <name evidence="4" type="ORF">SD37_00390</name>
</gene>
<proteinExistence type="predicted"/>
<feature type="transmembrane region" description="Helical" evidence="2">
    <location>
        <begin position="271"/>
        <end position="292"/>
    </location>
</feature>
<keyword evidence="2" id="KW-1133">Transmembrane helix</keyword>